<sequence length="93" mass="10464">MAKESSLKHCLMALVPFKFTEMPLRSSLPSPSLHAFLFYPLSAKPSRHIVRQVIIKNRRSDRQMASVLNVEEQEVEKVDGDGGVVVKKCLLVT</sequence>
<dbReference type="EMBL" id="CM010632">
    <property type="protein sequence ID" value="RID63341.1"/>
    <property type="molecule type" value="Genomic_DNA"/>
</dbReference>
<name>A0A397ZD07_BRACM</name>
<evidence type="ECO:0000313" key="2">
    <source>
        <dbReference type="Proteomes" id="UP000264353"/>
    </source>
</evidence>
<evidence type="ECO:0000313" key="1">
    <source>
        <dbReference type="EMBL" id="RID63341.1"/>
    </source>
</evidence>
<organism evidence="1 2">
    <name type="scientific">Brassica campestris</name>
    <name type="common">Field mustard</name>
    <dbReference type="NCBI Taxonomy" id="3711"/>
    <lineage>
        <taxon>Eukaryota</taxon>
        <taxon>Viridiplantae</taxon>
        <taxon>Streptophyta</taxon>
        <taxon>Embryophyta</taxon>
        <taxon>Tracheophyta</taxon>
        <taxon>Spermatophyta</taxon>
        <taxon>Magnoliopsida</taxon>
        <taxon>eudicotyledons</taxon>
        <taxon>Gunneridae</taxon>
        <taxon>Pentapetalae</taxon>
        <taxon>rosids</taxon>
        <taxon>malvids</taxon>
        <taxon>Brassicales</taxon>
        <taxon>Brassicaceae</taxon>
        <taxon>Brassiceae</taxon>
        <taxon>Brassica</taxon>
    </lineage>
</organism>
<gene>
    <name evidence="1" type="ORF">BRARA_E02355</name>
</gene>
<protein>
    <submittedName>
        <fullName evidence="1">Uncharacterized protein</fullName>
    </submittedName>
</protein>
<dbReference type="Proteomes" id="UP000264353">
    <property type="component" value="Chromosome A5"/>
</dbReference>
<proteinExistence type="predicted"/>
<dbReference type="AlphaFoldDB" id="A0A397ZD07"/>
<accession>A0A397ZD07</accession>
<reference evidence="1 2" key="1">
    <citation type="submission" date="2018-06" db="EMBL/GenBank/DDBJ databases">
        <title>WGS assembly of Brassica rapa FPsc.</title>
        <authorList>
            <person name="Bowman J."/>
            <person name="Kohchi T."/>
            <person name="Yamato K."/>
            <person name="Jenkins J."/>
            <person name="Shu S."/>
            <person name="Ishizaki K."/>
            <person name="Yamaoka S."/>
            <person name="Nishihama R."/>
            <person name="Nakamura Y."/>
            <person name="Berger F."/>
            <person name="Adam C."/>
            <person name="Aki S."/>
            <person name="Althoff F."/>
            <person name="Araki T."/>
            <person name="Arteaga-Vazquez M."/>
            <person name="Balasubrmanian S."/>
            <person name="Bauer D."/>
            <person name="Boehm C."/>
            <person name="Briginshaw L."/>
            <person name="Caballero-Perez J."/>
            <person name="Catarino B."/>
            <person name="Chen F."/>
            <person name="Chiyoda S."/>
            <person name="Chovatia M."/>
            <person name="Davies K."/>
            <person name="Delmans M."/>
            <person name="Demura T."/>
            <person name="Dierschke T."/>
            <person name="Dolan L."/>
            <person name="Dorantes-Acosta A."/>
            <person name="Eklund D."/>
            <person name="Florent S."/>
            <person name="Flores-Sandoval E."/>
            <person name="Fujiyama A."/>
            <person name="Fukuzawa H."/>
            <person name="Galik B."/>
            <person name="Grimanelli D."/>
            <person name="Grimwood J."/>
            <person name="Grossniklaus U."/>
            <person name="Hamada T."/>
            <person name="Haseloff J."/>
            <person name="Hetherington A."/>
            <person name="Higo A."/>
            <person name="Hirakawa Y."/>
            <person name="Hundley H."/>
            <person name="Ikeda Y."/>
            <person name="Inoue K."/>
            <person name="Inoue S."/>
            <person name="Ishida S."/>
            <person name="Jia Q."/>
            <person name="Kakita M."/>
            <person name="Kanazawa T."/>
            <person name="Kawai Y."/>
            <person name="Kawashima T."/>
            <person name="Kennedy M."/>
            <person name="Kinose K."/>
            <person name="Kinoshita T."/>
            <person name="Kohara Y."/>
            <person name="Koide E."/>
            <person name="Komatsu K."/>
            <person name="Kopischke S."/>
            <person name="Kubo M."/>
            <person name="Kyozuka J."/>
            <person name="Lagercrantz U."/>
            <person name="Lin S."/>
            <person name="Lindquist E."/>
            <person name="Lipzen A."/>
            <person name="Lu C."/>
            <person name="Luna E."/>
            <person name="Martienssen R."/>
            <person name="Minamino N."/>
            <person name="Mizutani M."/>
            <person name="Mizutani M."/>
            <person name="Mochizuki N."/>
            <person name="Monte I."/>
            <person name="Mosher R."/>
            <person name="Nagasaki H."/>
            <person name="Nakagami H."/>
            <person name="Naramoto S."/>
            <person name="Nishitani K."/>
            <person name="Ohtani M."/>
            <person name="Okamoto T."/>
            <person name="Okumura M."/>
            <person name="Phillips J."/>
            <person name="Pollak B."/>
            <person name="Reinders A."/>
            <person name="Roevekamp M."/>
            <person name="Sano R."/>
            <person name="Sawa S."/>
            <person name="Schmid M."/>
            <person name="Shirakawa M."/>
            <person name="Solano R."/>
            <person name="Spunde A."/>
            <person name="Suetsugu N."/>
            <person name="Sugano S."/>
            <person name="Sugiyama A."/>
            <person name="Sun R."/>
            <person name="Suzuki Y."/>
            <person name="Takenaka M."/>
            <person name="Takezawa D."/>
            <person name="Tomogane H."/>
            <person name="Tsuzuki M."/>
            <person name="Ueda T."/>
            <person name="Umeda M."/>
            <person name="Ward J."/>
            <person name="Watanabe Y."/>
            <person name="Yazaki K."/>
            <person name="Yokoyama R."/>
            <person name="Yoshitake Y."/>
            <person name="Yotsui I."/>
            <person name="Zachgo S."/>
            <person name="Schmutz J."/>
        </authorList>
    </citation>
    <scope>NUCLEOTIDE SEQUENCE [LARGE SCALE GENOMIC DNA]</scope>
    <source>
        <strain evidence="2">cv. B-3</strain>
    </source>
</reference>